<dbReference type="Gene3D" id="3.40.950.10">
    <property type="entry name" value="Fe-only Hydrogenase (Larger Subunit), Chain L, domain 3"/>
    <property type="match status" value="1"/>
</dbReference>
<dbReference type="Proteomes" id="UP001177744">
    <property type="component" value="Unassembled WGS sequence"/>
</dbReference>
<evidence type="ECO:0000313" key="1">
    <source>
        <dbReference type="EMBL" id="KAK1343683.1"/>
    </source>
</evidence>
<dbReference type="EMBL" id="JAULJE010000004">
    <property type="protein sequence ID" value="KAK1343683.1"/>
    <property type="molecule type" value="Genomic_DNA"/>
</dbReference>
<accession>A0AA40I600</accession>
<sequence>MNLWQQRLNTKDFFRVLNLNKKCDTLQHKVLAVSVCPQSLPYFAAKFSLSVTYASRRLAAFSKALGRIVFDMKIAADFSILESQKEFVRIGTASTMRKSPGYPC</sequence>
<reference evidence="1" key="1">
    <citation type="submission" date="2023-06" db="EMBL/GenBank/DDBJ databases">
        <title>Reference genome for the Northern bat (Eptesicus nilssonii), a most northern bat species.</title>
        <authorList>
            <person name="Laine V.N."/>
            <person name="Pulliainen A.T."/>
            <person name="Lilley T.M."/>
        </authorList>
    </citation>
    <scope>NUCLEOTIDE SEQUENCE</scope>
    <source>
        <strain evidence="1">BLF_Eptnil</strain>
        <tissue evidence="1">Kidney</tissue>
    </source>
</reference>
<evidence type="ECO:0000313" key="2">
    <source>
        <dbReference type="Proteomes" id="UP001177744"/>
    </source>
</evidence>
<proteinExistence type="predicted"/>
<comment type="caution">
    <text evidence="1">The sequence shown here is derived from an EMBL/GenBank/DDBJ whole genome shotgun (WGS) entry which is preliminary data.</text>
</comment>
<dbReference type="Gene3D" id="3.40.50.1780">
    <property type="match status" value="1"/>
</dbReference>
<dbReference type="AlphaFoldDB" id="A0AA40I600"/>
<name>A0AA40I600_CNENI</name>
<dbReference type="InterPro" id="IPR050340">
    <property type="entry name" value="Cytosolic_Fe-S_CAF"/>
</dbReference>
<gene>
    <name evidence="1" type="ORF">QTO34_014236</name>
</gene>
<dbReference type="PANTHER" id="PTHR11615">
    <property type="entry name" value="NITRATE, FORMATE, IRON DEHYDROGENASE"/>
    <property type="match status" value="1"/>
</dbReference>
<organism evidence="1 2">
    <name type="scientific">Cnephaeus nilssonii</name>
    <name type="common">Northern bat</name>
    <name type="synonym">Eptesicus nilssonii</name>
    <dbReference type="NCBI Taxonomy" id="3371016"/>
    <lineage>
        <taxon>Eukaryota</taxon>
        <taxon>Metazoa</taxon>
        <taxon>Chordata</taxon>
        <taxon>Craniata</taxon>
        <taxon>Vertebrata</taxon>
        <taxon>Euteleostomi</taxon>
        <taxon>Mammalia</taxon>
        <taxon>Eutheria</taxon>
        <taxon>Laurasiatheria</taxon>
        <taxon>Chiroptera</taxon>
        <taxon>Yangochiroptera</taxon>
        <taxon>Vespertilionidae</taxon>
        <taxon>Cnephaeus</taxon>
    </lineage>
</organism>
<dbReference type="SUPFAM" id="SSF53920">
    <property type="entry name" value="Fe-only hydrogenase"/>
    <property type="match status" value="1"/>
</dbReference>
<dbReference type="InterPro" id="IPR009016">
    <property type="entry name" value="Fe_hydrogenase"/>
</dbReference>
<keyword evidence="2" id="KW-1185">Reference proteome</keyword>
<protein>
    <submittedName>
        <fullName evidence="1">Uncharacterized protein</fullName>
    </submittedName>
</protein>